<evidence type="ECO:0000256" key="1">
    <source>
        <dbReference type="ARBA" id="ARBA00009104"/>
    </source>
</evidence>
<keyword evidence="9" id="KW-1185">Reference proteome</keyword>
<dbReference type="InterPro" id="IPR010488">
    <property type="entry name" value="Zeta_toxin_domain"/>
</dbReference>
<keyword evidence="3" id="KW-0547">Nucleotide-binding</keyword>
<reference evidence="8 9" key="1">
    <citation type="submission" date="2020-10" db="EMBL/GenBank/DDBJ databases">
        <authorList>
            <person name="Castelo-Branco R."/>
            <person name="Eusebio N."/>
            <person name="Adriana R."/>
            <person name="Vieira A."/>
            <person name="Brugerolle De Fraissinette N."/>
            <person name="Rezende De Castro R."/>
            <person name="Schneider M.P."/>
            <person name="Vasconcelos V."/>
            <person name="Leao P.N."/>
        </authorList>
    </citation>
    <scope>NUCLEOTIDE SEQUENCE [LARGE SCALE GENOMIC DNA]</scope>
    <source>
        <strain evidence="8 9">LEGE 03274</strain>
    </source>
</reference>
<dbReference type="Pfam" id="PF06414">
    <property type="entry name" value="Zeta_toxin"/>
    <property type="match status" value="1"/>
</dbReference>
<dbReference type="EC" id="2.7.1.176" evidence="2"/>
<comment type="similarity">
    <text evidence="1">Belongs to the zeta toxin family.</text>
</comment>
<dbReference type="SUPFAM" id="SSF52540">
    <property type="entry name" value="P-loop containing nucleoside triphosphate hydrolases"/>
    <property type="match status" value="1"/>
</dbReference>
<gene>
    <name evidence="8" type="ORF">IQ215_01805</name>
</gene>
<comment type="caution">
    <text evidence="8">The sequence shown here is derived from an EMBL/GenBank/DDBJ whole genome shotgun (WGS) entry which is preliminary data.</text>
</comment>
<sequence>MANIYVFSGANGSGKTTTAFEIMPNFLEVFEYVNADEIAKGLSPFNPESVAIQAGKIMLKRLNHLKSSQQNFAFETTLSGHNYIRFLRECKQLGYTINLLFFWLNSPDLAISRVKQRVKAGGHNIPENIIYRRYHRGLNNLFNYYLPMCDNWFIYDNSQFPTALIAKFSADTDLVVVNQSQWTQFNTNYL</sequence>
<dbReference type="PANTHER" id="PTHR39206:SF1">
    <property type="entry name" value="SLL8004 PROTEIN"/>
    <property type="match status" value="1"/>
</dbReference>
<dbReference type="Gene3D" id="3.40.50.300">
    <property type="entry name" value="P-loop containing nucleotide triphosphate hydrolases"/>
    <property type="match status" value="1"/>
</dbReference>
<keyword evidence="4" id="KW-0067">ATP-binding</keyword>
<organism evidence="8 9">
    <name type="scientific">Cyanobacterium stanieri LEGE 03274</name>
    <dbReference type="NCBI Taxonomy" id="1828756"/>
    <lineage>
        <taxon>Bacteria</taxon>
        <taxon>Bacillati</taxon>
        <taxon>Cyanobacteriota</taxon>
        <taxon>Cyanophyceae</taxon>
        <taxon>Oscillatoriophycideae</taxon>
        <taxon>Chroococcales</taxon>
        <taxon>Geminocystaceae</taxon>
        <taxon>Cyanobacterium</taxon>
    </lineage>
</organism>
<accession>A0ABR9V2T8</accession>
<evidence type="ECO:0000313" key="9">
    <source>
        <dbReference type="Proteomes" id="UP000654604"/>
    </source>
</evidence>
<name>A0ABR9V2T8_9CHRO</name>
<evidence type="ECO:0000256" key="6">
    <source>
        <dbReference type="ARBA" id="ARBA00048178"/>
    </source>
</evidence>
<evidence type="ECO:0000256" key="2">
    <source>
        <dbReference type="ARBA" id="ARBA00011963"/>
    </source>
</evidence>
<evidence type="ECO:0000256" key="4">
    <source>
        <dbReference type="ARBA" id="ARBA00022840"/>
    </source>
</evidence>
<evidence type="ECO:0000259" key="7">
    <source>
        <dbReference type="Pfam" id="PF06414"/>
    </source>
</evidence>
<proteinExistence type="inferred from homology"/>
<dbReference type="RefSeq" id="WP_193799610.1">
    <property type="nucleotide sequence ID" value="NZ_JADEWC010000002.1"/>
</dbReference>
<feature type="domain" description="Zeta toxin" evidence="7">
    <location>
        <begin position="6"/>
        <end position="136"/>
    </location>
</feature>
<evidence type="ECO:0000256" key="5">
    <source>
        <dbReference type="ARBA" id="ARBA00032897"/>
    </source>
</evidence>
<comment type="catalytic activity">
    <reaction evidence="6">
        <text>UDP-N-acetyl-alpha-D-glucosamine + ATP = UDP-N-acetyl-alpha-D-glucosamine 3'-phosphate + ADP + H(+)</text>
        <dbReference type="Rhea" id="RHEA:32671"/>
        <dbReference type="ChEBI" id="CHEBI:15378"/>
        <dbReference type="ChEBI" id="CHEBI:30616"/>
        <dbReference type="ChEBI" id="CHEBI:57705"/>
        <dbReference type="ChEBI" id="CHEBI:64353"/>
        <dbReference type="ChEBI" id="CHEBI:456216"/>
        <dbReference type="EC" id="2.7.1.176"/>
    </reaction>
</comment>
<dbReference type="PANTHER" id="PTHR39206">
    <property type="entry name" value="SLL8004 PROTEIN"/>
    <property type="match status" value="1"/>
</dbReference>
<dbReference type="EMBL" id="JADEWC010000002">
    <property type="protein sequence ID" value="MBE9221421.1"/>
    <property type="molecule type" value="Genomic_DNA"/>
</dbReference>
<evidence type="ECO:0000256" key="3">
    <source>
        <dbReference type="ARBA" id="ARBA00022741"/>
    </source>
</evidence>
<dbReference type="Proteomes" id="UP000654604">
    <property type="component" value="Unassembled WGS sequence"/>
</dbReference>
<protein>
    <recommendedName>
        <fullName evidence="5">UDP-N-acetylglucosamine kinase</fullName>
        <ecNumber evidence="2">2.7.1.176</ecNumber>
    </recommendedName>
    <alternativeName>
        <fullName evidence="5">UDP-N-acetylglucosamine kinase</fullName>
    </alternativeName>
</protein>
<dbReference type="InterPro" id="IPR027417">
    <property type="entry name" value="P-loop_NTPase"/>
</dbReference>
<evidence type="ECO:0000313" key="8">
    <source>
        <dbReference type="EMBL" id="MBE9221421.1"/>
    </source>
</evidence>